<accession>Q1IQE3</accession>
<gene>
    <name evidence="1" type="ordered locus">Acid345_1906</name>
</gene>
<keyword evidence="2" id="KW-1185">Reference proteome</keyword>
<evidence type="ECO:0000313" key="2">
    <source>
        <dbReference type="Proteomes" id="UP000002432"/>
    </source>
</evidence>
<protein>
    <submittedName>
        <fullName evidence="1">Uncharacterized protein</fullName>
    </submittedName>
</protein>
<evidence type="ECO:0000313" key="1">
    <source>
        <dbReference type="EMBL" id="ABF40907.1"/>
    </source>
</evidence>
<dbReference type="RefSeq" id="WP_011522709.1">
    <property type="nucleotide sequence ID" value="NC_008009.1"/>
</dbReference>
<dbReference type="OrthoDB" id="7877306at2"/>
<dbReference type="EnsemblBacteria" id="ABF40907">
    <property type="protein sequence ID" value="ABF40907"/>
    <property type="gene ID" value="Acid345_1906"/>
</dbReference>
<dbReference type="EMBL" id="CP000360">
    <property type="protein sequence ID" value="ABF40907.1"/>
    <property type="molecule type" value="Genomic_DNA"/>
</dbReference>
<dbReference type="HOGENOM" id="CLU_1989698_0_0_0"/>
<sequence length="125" mass="14325">MPVKVEVDRSRRLAKRTYIGVVTASELLDSIHEYRSAPEFDPSFNELMDFREVDRIDASIDDIRLCALRAVPFANTSKRVILAPQPLVFGLARMYQIIGEDIHPNVYVVKTEEDAFRTLERTEVA</sequence>
<dbReference type="KEGG" id="aba:Acid345_1906"/>
<dbReference type="Proteomes" id="UP000002432">
    <property type="component" value="Chromosome"/>
</dbReference>
<dbReference type="AlphaFoldDB" id="Q1IQE3"/>
<organism evidence="1 2">
    <name type="scientific">Koribacter versatilis (strain Ellin345)</name>
    <dbReference type="NCBI Taxonomy" id="204669"/>
    <lineage>
        <taxon>Bacteria</taxon>
        <taxon>Pseudomonadati</taxon>
        <taxon>Acidobacteriota</taxon>
        <taxon>Terriglobia</taxon>
        <taxon>Terriglobales</taxon>
        <taxon>Candidatus Korobacteraceae</taxon>
        <taxon>Candidatus Korobacter</taxon>
    </lineage>
</organism>
<name>Q1IQE3_KORVE</name>
<proteinExistence type="predicted"/>
<reference evidence="1 2" key="1">
    <citation type="journal article" date="2009" name="Appl. Environ. Microbiol.">
        <title>Three genomes from the phylum Acidobacteria provide insight into the lifestyles of these microorganisms in soils.</title>
        <authorList>
            <person name="Ward N.L."/>
            <person name="Challacombe J.F."/>
            <person name="Janssen P.H."/>
            <person name="Henrissat B."/>
            <person name="Coutinho P.M."/>
            <person name="Wu M."/>
            <person name="Xie G."/>
            <person name="Haft D.H."/>
            <person name="Sait M."/>
            <person name="Badger J."/>
            <person name="Barabote R.D."/>
            <person name="Bradley B."/>
            <person name="Brettin T.S."/>
            <person name="Brinkac L.M."/>
            <person name="Bruce D."/>
            <person name="Creasy T."/>
            <person name="Daugherty S.C."/>
            <person name="Davidsen T.M."/>
            <person name="DeBoy R.T."/>
            <person name="Detter J.C."/>
            <person name="Dodson R.J."/>
            <person name="Durkin A.S."/>
            <person name="Ganapathy A."/>
            <person name="Gwinn-Giglio M."/>
            <person name="Han C.S."/>
            <person name="Khouri H."/>
            <person name="Kiss H."/>
            <person name="Kothari S.P."/>
            <person name="Madupu R."/>
            <person name="Nelson K.E."/>
            <person name="Nelson W.C."/>
            <person name="Paulsen I."/>
            <person name="Penn K."/>
            <person name="Ren Q."/>
            <person name="Rosovitz M.J."/>
            <person name="Selengut J.D."/>
            <person name="Shrivastava S."/>
            <person name="Sullivan S.A."/>
            <person name="Tapia R."/>
            <person name="Thompson L.S."/>
            <person name="Watkins K.L."/>
            <person name="Yang Q."/>
            <person name="Yu C."/>
            <person name="Zafar N."/>
            <person name="Zhou L."/>
            <person name="Kuske C.R."/>
        </authorList>
    </citation>
    <scope>NUCLEOTIDE SEQUENCE [LARGE SCALE GENOMIC DNA]</scope>
    <source>
        <strain evidence="1 2">Ellin345</strain>
    </source>
</reference>